<feature type="coiled-coil region" evidence="10">
    <location>
        <begin position="158"/>
        <end position="362"/>
    </location>
</feature>
<evidence type="ECO:0000256" key="8">
    <source>
        <dbReference type="ARBA" id="ARBA00033408"/>
    </source>
</evidence>
<dbReference type="OrthoDB" id="9806954at2"/>
<evidence type="ECO:0000256" key="4">
    <source>
        <dbReference type="ARBA" id="ARBA00022741"/>
    </source>
</evidence>
<accession>A0A1T5B033</accession>
<evidence type="ECO:0000256" key="6">
    <source>
        <dbReference type="ARBA" id="ARBA00022840"/>
    </source>
</evidence>
<dbReference type="InterPro" id="IPR004604">
    <property type="entry name" value="DNA_recomb/repair_RecN"/>
</dbReference>
<gene>
    <name evidence="12" type="ORF">SAMN05660776_1020</name>
</gene>
<evidence type="ECO:0000256" key="10">
    <source>
        <dbReference type="SAM" id="Coils"/>
    </source>
</evidence>
<dbReference type="InterPro" id="IPR027417">
    <property type="entry name" value="P-loop_NTPase"/>
</dbReference>
<dbReference type="Gene3D" id="3.40.50.300">
    <property type="entry name" value="P-loop containing nucleotide triphosphate hydrolases"/>
    <property type="match status" value="2"/>
</dbReference>
<evidence type="ECO:0000256" key="2">
    <source>
        <dbReference type="ARBA" id="ARBA00009441"/>
    </source>
</evidence>
<protein>
    <recommendedName>
        <fullName evidence="3 9">DNA repair protein RecN</fullName>
    </recommendedName>
    <alternativeName>
        <fullName evidence="8 9">Recombination protein N</fullName>
    </alternativeName>
</protein>
<dbReference type="PANTHER" id="PTHR11059">
    <property type="entry name" value="DNA REPAIR PROTEIN RECN"/>
    <property type="match status" value="1"/>
</dbReference>
<comment type="similarity">
    <text evidence="2 9">Belongs to the RecN family.</text>
</comment>
<organism evidence="12 13">
    <name type="scientific">Salegentibacter holothuriorum</name>
    <dbReference type="NCBI Taxonomy" id="241145"/>
    <lineage>
        <taxon>Bacteria</taxon>
        <taxon>Pseudomonadati</taxon>
        <taxon>Bacteroidota</taxon>
        <taxon>Flavobacteriia</taxon>
        <taxon>Flavobacteriales</taxon>
        <taxon>Flavobacteriaceae</taxon>
        <taxon>Salegentibacter</taxon>
    </lineage>
</organism>
<dbReference type="AlphaFoldDB" id="A0A1T5B033"/>
<dbReference type="PIRSF" id="PIRSF003128">
    <property type="entry name" value="RecN"/>
    <property type="match status" value="1"/>
</dbReference>
<evidence type="ECO:0000256" key="7">
    <source>
        <dbReference type="ARBA" id="ARBA00023204"/>
    </source>
</evidence>
<keyword evidence="7 9" id="KW-0234">DNA repair</keyword>
<evidence type="ECO:0000256" key="5">
    <source>
        <dbReference type="ARBA" id="ARBA00022763"/>
    </source>
</evidence>
<keyword evidence="13" id="KW-1185">Reference proteome</keyword>
<sequence length="550" mass="61186">MLTALSIKNYALIEDINIKLQEGFTIITGETGAGKSIMLGALGLLLGNRADYGSIRDTEKKCVIEGSFNIANYKLKDFFLAEDLDYEENTIIRREILASGKSRAFVNDTPVKLTSLNRLGEYLIDIHSQHETLSLGNNDYQFQVIDTIANSDALLLEYKSELKSYKNLQKKLLALKEQQALATKEYDYNLFLLNELEEARLENGMQEELESRYEELSNVEELTENLSSALNLLEQEEIGSLDSLKQARASLSKIAGLSSNYENFHQRIESVIIELDDLSAEVTDALDRVEANPEELEATNQKLQLIYNLQKKHSAETIAELLQIKKELQEKVSVSENAENTLSELENAIVKQEAKLGTVSKKLHEKRKAIIPTFIKEAELLLTDLGMPNARLKIALKKAANFLANGQDELFWFLTANKGGDFKEIKKAASGGELSRIMLAVKSILAAQSKLPTIIFDEIDTGVSGDIAQKMAGILQRMGNSMQVIAITHLPQIAGKGNSHFKIFKEDSANATTTKIEELKEDQRIEELAMMLGGKTIGESALAHARALLD</sequence>
<evidence type="ECO:0000256" key="9">
    <source>
        <dbReference type="PIRNR" id="PIRNR003128"/>
    </source>
</evidence>
<dbReference type="Pfam" id="PF02463">
    <property type="entry name" value="SMC_N"/>
    <property type="match status" value="1"/>
</dbReference>
<dbReference type="STRING" id="241145.SAMN05660776_1020"/>
<dbReference type="GO" id="GO:0009432">
    <property type="term" value="P:SOS response"/>
    <property type="evidence" value="ECO:0007669"/>
    <property type="project" value="TreeGrafter"/>
</dbReference>
<evidence type="ECO:0000313" key="12">
    <source>
        <dbReference type="EMBL" id="SKB40608.1"/>
    </source>
</evidence>
<keyword evidence="6" id="KW-0067">ATP-binding</keyword>
<dbReference type="NCBIfam" id="TIGR00634">
    <property type="entry name" value="recN"/>
    <property type="match status" value="1"/>
</dbReference>
<dbReference type="InterPro" id="IPR003395">
    <property type="entry name" value="RecF/RecN/SMC_N"/>
</dbReference>
<keyword evidence="10" id="KW-0175">Coiled coil</keyword>
<dbReference type="EMBL" id="FUYY01000001">
    <property type="protein sequence ID" value="SKB40608.1"/>
    <property type="molecule type" value="Genomic_DNA"/>
</dbReference>
<reference evidence="13" key="1">
    <citation type="submission" date="2017-02" db="EMBL/GenBank/DDBJ databases">
        <authorList>
            <person name="Varghese N."/>
            <person name="Submissions S."/>
        </authorList>
    </citation>
    <scope>NUCLEOTIDE SEQUENCE [LARGE SCALE GENOMIC DNA]</scope>
    <source>
        <strain evidence="13">DSM 23405</strain>
    </source>
</reference>
<comment type="function">
    <text evidence="1 9">May be involved in recombinational repair of damaged DNA.</text>
</comment>
<dbReference type="SUPFAM" id="SSF52540">
    <property type="entry name" value="P-loop containing nucleoside triphosphate hydrolases"/>
    <property type="match status" value="2"/>
</dbReference>
<dbReference type="CDD" id="cd03241">
    <property type="entry name" value="ABC_RecN"/>
    <property type="match status" value="2"/>
</dbReference>
<dbReference type="GO" id="GO:0043590">
    <property type="term" value="C:bacterial nucleoid"/>
    <property type="evidence" value="ECO:0007669"/>
    <property type="project" value="TreeGrafter"/>
</dbReference>
<evidence type="ECO:0000313" key="13">
    <source>
        <dbReference type="Proteomes" id="UP000190230"/>
    </source>
</evidence>
<proteinExistence type="inferred from homology"/>
<dbReference type="GO" id="GO:0005524">
    <property type="term" value="F:ATP binding"/>
    <property type="evidence" value="ECO:0007669"/>
    <property type="project" value="UniProtKB-KW"/>
</dbReference>
<name>A0A1T5B033_9FLAO</name>
<evidence type="ECO:0000259" key="11">
    <source>
        <dbReference type="Pfam" id="PF02463"/>
    </source>
</evidence>
<keyword evidence="5 9" id="KW-0227">DNA damage</keyword>
<evidence type="ECO:0000256" key="3">
    <source>
        <dbReference type="ARBA" id="ARBA00021315"/>
    </source>
</evidence>
<feature type="domain" description="RecF/RecN/SMC N-terminal" evidence="11">
    <location>
        <begin position="3"/>
        <end position="508"/>
    </location>
</feature>
<evidence type="ECO:0000256" key="1">
    <source>
        <dbReference type="ARBA" id="ARBA00003618"/>
    </source>
</evidence>
<keyword evidence="4" id="KW-0547">Nucleotide-binding</keyword>
<dbReference type="PANTHER" id="PTHR11059:SF0">
    <property type="entry name" value="DNA REPAIR PROTEIN RECN"/>
    <property type="match status" value="1"/>
</dbReference>
<dbReference type="Proteomes" id="UP000190230">
    <property type="component" value="Unassembled WGS sequence"/>
</dbReference>
<dbReference type="RefSeq" id="WP_079719609.1">
    <property type="nucleotide sequence ID" value="NZ_FUYY01000001.1"/>
</dbReference>
<dbReference type="GO" id="GO:0006281">
    <property type="term" value="P:DNA repair"/>
    <property type="evidence" value="ECO:0007669"/>
    <property type="project" value="UniProtKB-KW"/>
</dbReference>
<dbReference type="GO" id="GO:0006310">
    <property type="term" value="P:DNA recombination"/>
    <property type="evidence" value="ECO:0007669"/>
    <property type="project" value="InterPro"/>
</dbReference>